<accession>A0A1K0IJZ5</accession>
<dbReference type="EMBL" id="FMSH01000321">
    <property type="protein sequence ID" value="SCU79020.1"/>
    <property type="molecule type" value="Genomic_DNA"/>
</dbReference>
<protein>
    <submittedName>
        <fullName evidence="1">Uncharacterized protein</fullName>
    </submittedName>
</protein>
<proteinExistence type="predicted"/>
<evidence type="ECO:0000313" key="1">
    <source>
        <dbReference type="EMBL" id="SCU79020.1"/>
    </source>
</evidence>
<reference evidence="1" key="1">
    <citation type="submission" date="2016-09" db="EMBL/GenBank/DDBJ databases">
        <authorList>
            <person name="Capua I."/>
            <person name="De Benedictis P."/>
            <person name="Joannis T."/>
            <person name="Lombin L.H."/>
            <person name="Cattoli G."/>
        </authorList>
    </citation>
    <scope>NUCLEOTIDE SEQUENCE</scope>
    <source>
        <strain evidence="1">B9</strain>
    </source>
</reference>
<dbReference type="AlphaFoldDB" id="A0A1K0IJZ5"/>
<gene>
    <name evidence="1" type="ORF">CNECB9_3880007</name>
</gene>
<name>A0A1K0IJZ5_CUPNE</name>
<organism evidence="1">
    <name type="scientific">Cupriavidus necator</name>
    <name type="common">Alcaligenes eutrophus</name>
    <name type="synonym">Ralstonia eutropha</name>
    <dbReference type="NCBI Taxonomy" id="106590"/>
    <lineage>
        <taxon>Bacteria</taxon>
        <taxon>Pseudomonadati</taxon>
        <taxon>Pseudomonadota</taxon>
        <taxon>Betaproteobacteria</taxon>
        <taxon>Burkholderiales</taxon>
        <taxon>Burkholderiaceae</taxon>
        <taxon>Cupriavidus</taxon>
    </lineage>
</organism>
<sequence>MARRALGWRNNVWDAKQFRDWDLQGVGQPFNDVYRQIARSPFNMRQKRTVHVRLPCQIFLRPFIGRAQSPNIEGEQFTGGELADTRHVRILRTVPISVSGR</sequence>